<sequence length="71" mass="8052">METYQPRAWTMGYLFDPEPPTPYCDGKPSEETDQFKAMRDAVGYNLEAALSALFSIVRTIFSRSESDPDPI</sequence>
<name>A0A3P6SR75_CYLGO</name>
<dbReference type="OrthoDB" id="5836881at2759"/>
<accession>A0A3P6SR75</accession>
<organism evidence="1 2">
    <name type="scientific">Cylicostephanus goldi</name>
    <name type="common">Nematode worm</name>
    <dbReference type="NCBI Taxonomy" id="71465"/>
    <lineage>
        <taxon>Eukaryota</taxon>
        <taxon>Metazoa</taxon>
        <taxon>Ecdysozoa</taxon>
        <taxon>Nematoda</taxon>
        <taxon>Chromadorea</taxon>
        <taxon>Rhabditida</taxon>
        <taxon>Rhabditina</taxon>
        <taxon>Rhabditomorpha</taxon>
        <taxon>Strongyloidea</taxon>
        <taxon>Strongylidae</taxon>
        <taxon>Cylicostephanus</taxon>
    </lineage>
</organism>
<evidence type="ECO:0000313" key="2">
    <source>
        <dbReference type="Proteomes" id="UP000271889"/>
    </source>
</evidence>
<gene>
    <name evidence="1" type="ORF">CGOC_LOCUS6837</name>
</gene>
<dbReference type="AlphaFoldDB" id="A0A3P6SR75"/>
<keyword evidence="2" id="KW-1185">Reference proteome</keyword>
<dbReference type="Proteomes" id="UP000271889">
    <property type="component" value="Unassembled WGS sequence"/>
</dbReference>
<proteinExistence type="predicted"/>
<evidence type="ECO:0000313" key="1">
    <source>
        <dbReference type="EMBL" id="VDK72483.1"/>
    </source>
</evidence>
<dbReference type="EMBL" id="UYRV01022830">
    <property type="protein sequence ID" value="VDK72483.1"/>
    <property type="molecule type" value="Genomic_DNA"/>
</dbReference>
<reference evidence="1 2" key="1">
    <citation type="submission" date="2018-11" db="EMBL/GenBank/DDBJ databases">
        <authorList>
            <consortium name="Pathogen Informatics"/>
        </authorList>
    </citation>
    <scope>NUCLEOTIDE SEQUENCE [LARGE SCALE GENOMIC DNA]</scope>
</reference>
<protein>
    <submittedName>
        <fullName evidence="1">Uncharacterized protein</fullName>
    </submittedName>
</protein>